<keyword evidence="1" id="KW-1185">Reference proteome</keyword>
<reference evidence="2 3" key="1">
    <citation type="submission" date="2022-11" db="UniProtKB">
        <authorList>
            <consortium name="WormBaseParasite"/>
        </authorList>
    </citation>
    <scope>IDENTIFICATION</scope>
</reference>
<dbReference type="WBParaSite" id="nRc.2.0.1.t13160-RA">
    <property type="protein sequence ID" value="nRc.2.0.1.t13160-RA"/>
    <property type="gene ID" value="nRc.2.0.1.g13160"/>
</dbReference>
<proteinExistence type="predicted"/>
<evidence type="ECO:0000313" key="1">
    <source>
        <dbReference type="Proteomes" id="UP000887565"/>
    </source>
</evidence>
<dbReference type="AlphaFoldDB" id="A0A915IGB5"/>
<evidence type="ECO:0000313" key="3">
    <source>
        <dbReference type="WBParaSite" id="nRc.2.0.1.t13160-RA"/>
    </source>
</evidence>
<protein>
    <submittedName>
        <fullName evidence="2 3">Uncharacterized protein</fullName>
    </submittedName>
</protein>
<dbReference type="Proteomes" id="UP000887565">
    <property type="component" value="Unplaced"/>
</dbReference>
<organism evidence="1 3">
    <name type="scientific">Romanomermis culicivorax</name>
    <name type="common">Nematode worm</name>
    <dbReference type="NCBI Taxonomy" id="13658"/>
    <lineage>
        <taxon>Eukaryota</taxon>
        <taxon>Metazoa</taxon>
        <taxon>Ecdysozoa</taxon>
        <taxon>Nematoda</taxon>
        <taxon>Enoplea</taxon>
        <taxon>Dorylaimia</taxon>
        <taxon>Mermithida</taxon>
        <taxon>Mermithoidea</taxon>
        <taxon>Mermithidae</taxon>
        <taxon>Romanomermis</taxon>
    </lineage>
</organism>
<evidence type="ECO:0000313" key="2">
    <source>
        <dbReference type="WBParaSite" id="nRc.2.0.1.t13157-RA"/>
    </source>
</evidence>
<dbReference type="WBParaSite" id="nRc.2.0.1.t13157-RA">
    <property type="protein sequence ID" value="nRc.2.0.1.t13157-RA"/>
    <property type="gene ID" value="nRc.2.0.1.g13157"/>
</dbReference>
<accession>A0A915IGB5</accession>
<name>A0A915IGB5_ROMCU</name>
<sequence length="63" mass="7206">MFNSESVTNYSVIPEFMDNAPVSMVGKDFSVYLFVDTEIPEMELSWFLGSAKNGALRYFSMQH</sequence>